<evidence type="ECO:0000256" key="3">
    <source>
        <dbReference type="ARBA" id="ARBA00022491"/>
    </source>
</evidence>
<evidence type="ECO:0000256" key="4">
    <source>
        <dbReference type="ARBA" id="ARBA00022795"/>
    </source>
</evidence>
<feature type="domain" description="Anti-sigma-28 factor FlgM C-terminal" evidence="9">
    <location>
        <begin position="43"/>
        <end position="86"/>
    </location>
</feature>
<dbReference type="InterPro" id="IPR031316">
    <property type="entry name" value="FlgM_C"/>
</dbReference>
<accession>A0A7W7AKV0</accession>
<dbReference type="SUPFAM" id="SSF101498">
    <property type="entry name" value="Anti-sigma factor FlgM"/>
    <property type="match status" value="1"/>
</dbReference>
<name>A0A7W7AKV0_9SPHN</name>
<keyword evidence="4" id="KW-1005">Bacterial flagellum biogenesis</keyword>
<dbReference type="GO" id="GO:0044781">
    <property type="term" value="P:bacterial-type flagellum organization"/>
    <property type="evidence" value="ECO:0007669"/>
    <property type="project" value="UniProtKB-KW"/>
</dbReference>
<keyword evidence="6" id="KW-0804">Transcription</keyword>
<evidence type="ECO:0000313" key="10">
    <source>
        <dbReference type="EMBL" id="MBB4618074.1"/>
    </source>
</evidence>
<protein>
    <recommendedName>
        <fullName evidence="2">Negative regulator of flagellin synthesis</fullName>
    </recommendedName>
    <alternativeName>
        <fullName evidence="8">Anti-sigma-28 factor</fullName>
    </alternativeName>
</protein>
<sequence length="98" mass="10059">MVDSIGWKAGGVSRITAPVPIAPVAKPAAGASSEPMAAPVATESTRLAKSLAAAPPVDTDRVAQIRKAIADGKFPLSPSTIADRLIALKLEWKSNDQA</sequence>
<dbReference type="Proteomes" id="UP000574769">
    <property type="component" value="Unassembled WGS sequence"/>
</dbReference>
<keyword evidence="3" id="KW-0678">Repressor</keyword>
<comment type="caution">
    <text evidence="10">The sequence shown here is derived from an EMBL/GenBank/DDBJ whole genome shotgun (WGS) entry which is preliminary data.</text>
</comment>
<dbReference type="RefSeq" id="WP_184114526.1">
    <property type="nucleotide sequence ID" value="NZ_JACHNY010000004.1"/>
</dbReference>
<gene>
    <name evidence="10" type="ORF">GGQ96_002210</name>
</gene>
<comment type="function">
    <text evidence="7">Responsible for the coupling of flagellin expression to flagellar assembly by preventing expression of the flagellin genes when a component of the middle class of proteins is defective. It negatively regulates flagellar genes by inhibiting the activity of FliA by directly binding to FliA.</text>
</comment>
<evidence type="ECO:0000259" key="9">
    <source>
        <dbReference type="Pfam" id="PF04316"/>
    </source>
</evidence>
<keyword evidence="10" id="KW-0969">Cilium</keyword>
<dbReference type="NCBIfam" id="TIGR03824">
    <property type="entry name" value="FlgM_jcvi"/>
    <property type="match status" value="1"/>
</dbReference>
<dbReference type="AlphaFoldDB" id="A0A7W7AKV0"/>
<organism evidence="10 11">
    <name type="scientific">Sphingomonas abaci</name>
    <dbReference type="NCBI Taxonomy" id="237611"/>
    <lineage>
        <taxon>Bacteria</taxon>
        <taxon>Pseudomonadati</taxon>
        <taxon>Pseudomonadota</taxon>
        <taxon>Alphaproteobacteria</taxon>
        <taxon>Sphingomonadales</taxon>
        <taxon>Sphingomonadaceae</taxon>
        <taxon>Sphingomonas</taxon>
    </lineage>
</organism>
<evidence type="ECO:0000313" key="11">
    <source>
        <dbReference type="Proteomes" id="UP000574769"/>
    </source>
</evidence>
<dbReference type="EMBL" id="JACHNY010000004">
    <property type="protein sequence ID" value="MBB4618074.1"/>
    <property type="molecule type" value="Genomic_DNA"/>
</dbReference>
<evidence type="ECO:0000256" key="6">
    <source>
        <dbReference type="ARBA" id="ARBA00023163"/>
    </source>
</evidence>
<dbReference type="Pfam" id="PF04316">
    <property type="entry name" value="FlgM"/>
    <property type="match status" value="1"/>
</dbReference>
<evidence type="ECO:0000256" key="1">
    <source>
        <dbReference type="ARBA" id="ARBA00005322"/>
    </source>
</evidence>
<proteinExistence type="inferred from homology"/>
<dbReference type="GO" id="GO:0045892">
    <property type="term" value="P:negative regulation of DNA-templated transcription"/>
    <property type="evidence" value="ECO:0007669"/>
    <property type="project" value="InterPro"/>
</dbReference>
<evidence type="ECO:0000256" key="7">
    <source>
        <dbReference type="ARBA" id="ARBA00024739"/>
    </source>
</evidence>
<dbReference type="InterPro" id="IPR035890">
    <property type="entry name" value="Anti-sigma-28_factor_FlgM_sf"/>
</dbReference>
<keyword evidence="5" id="KW-0805">Transcription regulation</keyword>
<evidence type="ECO:0000256" key="2">
    <source>
        <dbReference type="ARBA" id="ARBA00017823"/>
    </source>
</evidence>
<evidence type="ECO:0000256" key="8">
    <source>
        <dbReference type="ARBA" id="ARBA00030117"/>
    </source>
</evidence>
<reference evidence="10 11" key="1">
    <citation type="submission" date="2020-08" db="EMBL/GenBank/DDBJ databases">
        <title>Genomic Encyclopedia of Type Strains, Phase IV (KMG-IV): sequencing the most valuable type-strain genomes for metagenomic binning, comparative biology and taxonomic classification.</title>
        <authorList>
            <person name="Goeker M."/>
        </authorList>
    </citation>
    <scope>NUCLEOTIDE SEQUENCE [LARGE SCALE GENOMIC DNA]</scope>
    <source>
        <strain evidence="10 11">DSM 15867</strain>
    </source>
</reference>
<dbReference type="InterPro" id="IPR007412">
    <property type="entry name" value="FlgM"/>
</dbReference>
<comment type="similarity">
    <text evidence="1">Belongs to the FlgM family.</text>
</comment>
<keyword evidence="11" id="KW-1185">Reference proteome</keyword>
<evidence type="ECO:0000256" key="5">
    <source>
        <dbReference type="ARBA" id="ARBA00023015"/>
    </source>
</evidence>
<keyword evidence="10" id="KW-0966">Cell projection</keyword>
<keyword evidence="10" id="KW-0282">Flagellum</keyword>